<name>A0A8S5RPL6_9VIRU</name>
<protein>
    <submittedName>
        <fullName evidence="1">Uncharacterized protein</fullName>
    </submittedName>
</protein>
<sequence length="97" mass="11070">MAIRNKFIHFKTRAAFNSYLETHADDLYNYTTFIKETKEIYTHGQFYKSSNKWAISSLIDNSDYATLAYNNGKVGDIFDMSSGTTVHGILGTINDKK</sequence>
<dbReference type="EMBL" id="BK059132">
    <property type="protein sequence ID" value="DAE33287.1"/>
    <property type="molecule type" value="Genomic_DNA"/>
</dbReference>
<reference evidence="1" key="1">
    <citation type="journal article" date="2021" name="Proc. Natl. Acad. Sci. U.S.A.">
        <title>A Catalog of Tens of Thousands of Viruses from Human Metagenomes Reveals Hidden Associations with Chronic Diseases.</title>
        <authorList>
            <person name="Tisza M.J."/>
            <person name="Buck C.B."/>
        </authorList>
    </citation>
    <scope>NUCLEOTIDE SEQUENCE</scope>
    <source>
        <strain evidence="1">Ctrcb4</strain>
    </source>
</reference>
<evidence type="ECO:0000313" key="1">
    <source>
        <dbReference type="EMBL" id="DAE33287.1"/>
    </source>
</evidence>
<accession>A0A8S5RPL6</accession>
<proteinExistence type="predicted"/>
<organism evidence="1">
    <name type="scientific">virus sp. ctrcb4</name>
    <dbReference type="NCBI Taxonomy" id="2825824"/>
    <lineage>
        <taxon>Viruses</taxon>
    </lineage>
</organism>